<evidence type="ECO:0000313" key="2">
    <source>
        <dbReference type="Proteomes" id="UP000623129"/>
    </source>
</evidence>
<gene>
    <name evidence="1" type="ORF">FCM35_KLT19301</name>
</gene>
<sequence length="106" mass="11965">MYVSVICVQGGGAQDHAGEKIIIIKGQVGGEESKYMKPAKRGILELRDRAKRPRKKEKPTGWCRRAAASLSVLSMFITRHSFPIDHLTTHEEKEKKKCDVIILLYS</sequence>
<comment type="caution">
    <text evidence="1">The sequence shown here is derived from an EMBL/GenBank/DDBJ whole genome shotgun (WGS) entry which is preliminary data.</text>
</comment>
<accession>A0A833R1C7</accession>
<keyword evidence="2" id="KW-1185">Reference proteome</keyword>
<proteinExistence type="predicted"/>
<dbReference type="EMBL" id="SWLB01000007">
    <property type="protein sequence ID" value="KAF3336715.1"/>
    <property type="molecule type" value="Genomic_DNA"/>
</dbReference>
<evidence type="ECO:0000313" key="1">
    <source>
        <dbReference type="EMBL" id="KAF3336715.1"/>
    </source>
</evidence>
<dbReference type="Proteomes" id="UP000623129">
    <property type="component" value="Unassembled WGS sequence"/>
</dbReference>
<organism evidence="1 2">
    <name type="scientific">Carex littledalei</name>
    <dbReference type="NCBI Taxonomy" id="544730"/>
    <lineage>
        <taxon>Eukaryota</taxon>
        <taxon>Viridiplantae</taxon>
        <taxon>Streptophyta</taxon>
        <taxon>Embryophyta</taxon>
        <taxon>Tracheophyta</taxon>
        <taxon>Spermatophyta</taxon>
        <taxon>Magnoliopsida</taxon>
        <taxon>Liliopsida</taxon>
        <taxon>Poales</taxon>
        <taxon>Cyperaceae</taxon>
        <taxon>Cyperoideae</taxon>
        <taxon>Cariceae</taxon>
        <taxon>Carex</taxon>
        <taxon>Carex subgen. Euthyceras</taxon>
    </lineage>
</organism>
<dbReference type="AlphaFoldDB" id="A0A833R1C7"/>
<name>A0A833R1C7_9POAL</name>
<protein>
    <submittedName>
        <fullName evidence="1">Uncharacterized protein</fullName>
    </submittedName>
</protein>
<reference evidence="1" key="1">
    <citation type="submission" date="2020-01" db="EMBL/GenBank/DDBJ databases">
        <title>Genome sequence of Kobresia littledalei, the first chromosome-level genome in the family Cyperaceae.</title>
        <authorList>
            <person name="Qu G."/>
        </authorList>
    </citation>
    <scope>NUCLEOTIDE SEQUENCE</scope>
    <source>
        <strain evidence="1">C.B.Clarke</strain>
        <tissue evidence="1">Leaf</tissue>
    </source>
</reference>